<dbReference type="AlphaFoldDB" id="A0A8J8CIK6"/>
<feature type="transmembrane region" description="Helical" evidence="1">
    <location>
        <begin position="82"/>
        <end position="102"/>
    </location>
</feature>
<keyword evidence="1" id="KW-0472">Membrane</keyword>
<evidence type="ECO:0000313" key="4">
    <source>
        <dbReference type="EMBL" id="NCS90980.1"/>
    </source>
</evidence>
<evidence type="ECO:0000313" key="3">
    <source>
        <dbReference type="EMBL" id="NCN64586.1"/>
    </source>
</evidence>
<organism evidence="4 5">
    <name type="scientific">Candidatus Altarchaeum hamiconexum</name>
    <dbReference type="NCBI Taxonomy" id="1803513"/>
    <lineage>
        <taxon>Archaea</taxon>
        <taxon>Candidatus Altarchaeota</taxon>
        <taxon>Candidatus Altiarchaeia</taxon>
        <taxon>Candidatus Altarchaeales</taxon>
        <taxon>Candidatus Altarchaeaceae</taxon>
        <taxon>Candidatus Altarchaeum</taxon>
    </lineage>
</organism>
<dbReference type="Proteomes" id="UP000738826">
    <property type="component" value="Unassembled WGS sequence"/>
</dbReference>
<keyword evidence="1" id="KW-0812">Transmembrane</keyword>
<dbReference type="Proteomes" id="UP000768163">
    <property type="component" value="Unassembled WGS sequence"/>
</dbReference>
<feature type="transmembrane region" description="Helical" evidence="1">
    <location>
        <begin position="51"/>
        <end position="75"/>
    </location>
</feature>
<protein>
    <submittedName>
        <fullName evidence="4">Sulfite exporter TauE/SafE family protein</fullName>
    </submittedName>
</protein>
<keyword evidence="1" id="KW-1133">Transmembrane helix</keyword>
<comment type="caution">
    <text evidence="4">The sequence shown here is derived from an EMBL/GenBank/DDBJ whole genome shotgun (WGS) entry which is preliminary data.</text>
</comment>
<dbReference type="NCBIfam" id="NF040495">
    <property type="entry name" value="tranport_ArsG"/>
    <property type="match status" value="1"/>
</dbReference>
<feature type="transmembrane region" description="Helical" evidence="1">
    <location>
        <begin position="122"/>
        <end position="146"/>
    </location>
</feature>
<evidence type="ECO:0000256" key="1">
    <source>
        <dbReference type="SAM" id="Phobius"/>
    </source>
</evidence>
<dbReference type="InterPro" id="IPR039447">
    <property type="entry name" value="UreH-like_TM_dom"/>
</dbReference>
<dbReference type="Pfam" id="PF13386">
    <property type="entry name" value="DsbD_2"/>
    <property type="match status" value="1"/>
</dbReference>
<dbReference type="InterPro" id="IPR051790">
    <property type="entry name" value="Cytochrome_c-biogenesis_DsbD"/>
</dbReference>
<reference evidence="4" key="1">
    <citation type="submission" date="2019-11" db="EMBL/GenBank/DDBJ databases">
        <title>Lipid analysis of CO2-rich subsurface aquifers suggests an autotrophy-based deep biosphere with lysolipids enriched in CPR bacteria.</title>
        <authorList>
            <person name="Probst A.J."/>
            <person name="Elling F.J."/>
            <person name="Castelle C.J."/>
            <person name="Zhu Q."/>
            <person name="Elvert M."/>
            <person name="Birarda G."/>
            <person name="Holman H.-Y."/>
            <person name="Lane K.R."/>
            <person name="Ladd B."/>
            <person name="Ryan M.C."/>
            <person name="Woyke T."/>
            <person name="Hinrichs K.-U."/>
            <person name="Banfield J.F."/>
        </authorList>
    </citation>
    <scope>NUCLEOTIDE SEQUENCE</scope>
    <source>
        <strain evidence="3">CG_2015-01_33_1645</strain>
        <strain evidence="4">CG_2015-04_33_537</strain>
    </source>
</reference>
<feature type="domain" description="Urease accessory protein UreH-like transmembrane" evidence="2">
    <location>
        <begin position="4"/>
        <end position="215"/>
    </location>
</feature>
<proteinExistence type="predicted"/>
<dbReference type="PANTHER" id="PTHR31272:SF4">
    <property type="entry name" value="CYTOCHROME C-TYPE BIOGENESIS PROTEIN HI_1454-RELATED"/>
    <property type="match status" value="1"/>
</dbReference>
<evidence type="ECO:0000313" key="5">
    <source>
        <dbReference type="Proteomes" id="UP000738826"/>
    </source>
</evidence>
<dbReference type="EMBL" id="JAACVF010000016">
    <property type="protein sequence ID" value="NCN64586.1"/>
    <property type="molecule type" value="Genomic_DNA"/>
</dbReference>
<gene>
    <name evidence="4" type="ORF">GW779_00945</name>
    <name evidence="3" type="ORF">GW910_00685</name>
</gene>
<evidence type="ECO:0000259" key="2">
    <source>
        <dbReference type="Pfam" id="PF13386"/>
    </source>
</evidence>
<dbReference type="EMBL" id="JAACQH010000013">
    <property type="protein sequence ID" value="NCS90980.1"/>
    <property type="molecule type" value="Genomic_DNA"/>
</dbReference>
<dbReference type="PANTHER" id="PTHR31272">
    <property type="entry name" value="CYTOCHROME C-TYPE BIOGENESIS PROTEIN HI_1454-RELATED"/>
    <property type="match status" value="1"/>
</dbReference>
<accession>A0A8J8CIK6</accession>
<feature type="transmembrane region" description="Helical" evidence="1">
    <location>
        <begin position="200"/>
        <end position="218"/>
    </location>
</feature>
<name>A0A8J8CIK6_9ARCH</name>
<sequence length="219" mass="23247">MILIAFLLGVLTSISPCPLATNIAALAYISRNVKNPTHAVLNGVFYTLGRIFTYFALGAGIILIGISAIDVSLAFQSLHGEILGAVMVAAGVLMLGIININFNLPGGSITERLSRKAAGFGLLGAFFIGVLFALAFCPYSAILFFGTLIPLGLASNEGVILPLFYGLGTGIPVLLFAGLFYFGAQGINRHVQNVSRLEKILRKFIGVIFIVIGLYMVFT</sequence>
<feature type="transmembrane region" description="Helical" evidence="1">
    <location>
        <begin position="158"/>
        <end position="180"/>
    </location>
</feature>